<dbReference type="PANTHER" id="PTHR30606">
    <property type="entry name" value="LIPID A BIOSYNTHESIS LAUROYL ACYLTRANSFERASE"/>
    <property type="match status" value="1"/>
</dbReference>
<evidence type="ECO:0000313" key="8">
    <source>
        <dbReference type="Proteomes" id="UP000252357"/>
    </source>
</evidence>
<dbReference type="CDD" id="cd07984">
    <property type="entry name" value="LPLAT_LABLAT-like"/>
    <property type="match status" value="1"/>
</dbReference>
<keyword evidence="5" id="KW-0472">Membrane</keyword>
<dbReference type="GO" id="GO:0005886">
    <property type="term" value="C:plasma membrane"/>
    <property type="evidence" value="ECO:0007669"/>
    <property type="project" value="UniProtKB-SubCell"/>
</dbReference>
<keyword evidence="8" id="KW-1185">Reference proteome</keyword>
<proteinExistence type="predicted"/>
<keyword evidence="3" id="KW-0997">Cell inner membrane</keyword>
<dbReference type="Pfam" id="PF03279">
    <property type="entry name" value="Lip_A_acyltrans"/>
    <property type="match status" value="1"/>
</dbReference>
<dbReference type="PIRSF" id="PIRSF026649">
    <property type="entry name" value="MsbB"/>
    <property type="match status" value="1"/>
</dbReference>
<dbReference type="GO" id="GO:0009247">
    <property type="term" value="P:glycolipid biosynthetic process"/>
    <property type="evidence" value="ECO:0007669"/>
    <property type="project" value="UniProtKB-ARBA"/>
</dbReference>
<organism evidence="7 8">
    <name type="scientific">Parvibium lacunae</name>
    <dbReference type="NCBI Taxonomy" id="1888893"/>
    <lineage>
        <taxon>Bacteria</taxon>
        <taxon>Pseudomonadati</taxon>
        <taxon>Pseudomonadota</taxon>
        <taxon>Betaproteobacteria</taxon>
        <taxon>Burkholderiales</taxon>
        <taxon>Alcaligenaceae</taxon>
        <taxon>Parvibium</taxon>
    </lineage>
</organism>
<evidence type="ECO:0000256" key="5">
    <source>
        <dbReference type="ARBA" id="ARBA00023136"/>
    </source>
</evidence>
<dbReference type="EMBL" id="QPGB01000002">
    <property type="protein sequence ID" value="RCS58627.1"/>
    <property type="molecule type" value="Genomic_DNA"/>
</dbReference>
<keyword evidence="2" id="KW-1003">Cell membrane</keyword>
<accession>A0A368L4Y2</accession>
<protein>
    <submittedName>
        <fullName evidence="7">Lipid A biosynthesis acyltransferase</fullName>
    </submittedName>
</protein>
<name>A0A368L4Y2_9BURK</name>
<reference evidence="7 8" key="1">
    <citation type="journal article" date="2018" name="Int. J. Syst. Evol. Microbiol.">
        <title>Parvibium lacunae gen. nov., sp. nov., a new member of the family Alcaligenaceae isolated from a freshwater pond.</title>
        <authorList>
            <person name="Chen W.M."/>
            <person name="Xie P.B."/>
            <person name="Hsu M.Y."/>
            <person name="Sheu S.Y."/>
        </authorList>
    </citation>
    <scope>NUCLEOTIDE SEQUENCE [LARGE SCALE GENOMIC DNA]</scope>
    <source>
        <strain evidence="7 8">KMB9</strain>
    </source>
</reference>
<evidence type="ECO:0000256" key="6">
    <source>
        <dbReference type="ARBA" id="ARBA00023315"/>
    </source>
</evidence>
<comment type="caution">
    <text evidence="7">The sequence shown here is derived from an EMBL/GenBank/DDBJ whole genome shotgun (WGS) entry which is preliminary data.</text>
</comment>
<evidence type="ECO:0000256" key="3">
    <source>
        <dbReference type="ARBA" id="ARBA00022519"/>
    </source>
</evidence>
<comment type="subcellular location">
    <subcellularLocation>
        <location evidence="1">Cell inner membrane</location>
    </subcellularLocation>
</comment>
<evidence type="ECO:0000313" key="7">
    <source>
        <dbReference type="EMBL" id="RCS58627.1"/>
    </source>
</evidence>
<dbReference type="Proteomes" id="UP000252357">
    <property type="component" value="Unassembled WGS sequence"/>
</dbReference>
<dbReference type="PROSITE" id="PS51257">
    <property type="entry name" value="PROKAR_LIPOPROTEIN"/>
    <property type="match status" value="1"/>
</dbReference>
<dbReference type="InterPro" id="IPR004960">
    <property type="entry name" value="LipA_acyltrans"/>
</dbReference>
<keyword evidence="4 7" id="KW-0808">Transferase</keyword>
<dbReference type="PANTHER" id="PTHR30606:SF9">
    <property type="entry name" value="LIPID A BIOSYNTHESIS LAUROYLTRANSFERASE"/>
    <property type="match status" value="1"/>
</dbReference>
<evidence type="ECO:0000256" key="4">
    <source>
        <dbReference type="ARBA" id="ARBA00022679"/>
    </source>
</evidence>
<dbReference type="GO" id="GO:0016746">
    <property type="term" value="F:acyltransferase activity"/>
    <property type="evidence" value="ECO:0007669"/>
    <property type="project" value="UniProtKB-KW"/>
</dbReference>
<dbReference type="RefSeq" id="WP_114402712.1">
    <property type="nucleotide sequence ID" value="NZ_QPGB01000002.1"/>
</dbReference>
<evidence type="ECO:0000256" key="2">
    <source>
        <dbReference type="ARBA" id="ARBA00022475"/>
    </source>
</evidence>
<keyword evidence="6 7" id="KW-0012">Acyltransferase</keyword>
<evidence type="ECO:0000256" key="1">
    <source>
        <dbReference type="ARBA" id="ARBA00004533"/>
    </source>
</evidence>
<gene>
    <name evidence="7" type="ORF">DU000_07455</name>
</gene>
<dbReference type="AlphaFoldDB" id="A0A368L4Y2"/>
<dbReference type="OrthoDB" id="9803456at2"/>
<sequence>MKQKLNALLTWFGIGCFVLLGCLPLPVLRGLGWLIAQLAYPFARERRHVIATNLQLCFPDLSEQQRQRLLKRHLVAFVQSFLDRSILWCQPAWRVRRLVRLSGLEHAAALGDQAFFFLGAHFVGLDAAWTRISMEHKLIGMYIRQKNRVFDQWMRDRRDRFGENLGLTRQDGIRPALRALKQGFHFLYFPDMDYGPEDAIFVPFFGIPAATITATSRMAKAAGAAILPVTIRMTWRGYEVAILPPWPNYPSGDDAADARQLNAWIESLVPSMPEQYFWVHKRFKTRPPGVAKVY</sequence>